<name>A0ABV4DQ60_9LACO</name>
<evidence type="ECO:0000313" key="2">
    <source>
        <dbReference type="EMBL" id="MEY8662602.1"/>
    </source>
</evidence>
<dbReference type="EMBL" id="JBCLUF010000022">
    <property type="protein sequence ID" value="MEY8662602.1"/>
    <property type="molecule type" value="Genomic_DNA"/>
</dbReference>
<feature type="transmembrane region" description="Helical" evidence="1">
    <location>
        <begin position="221"/>
        <end position="241"/>
    </location>
</feature>
<keyword evidence="1" id="KW-0472">Membrane</keyword>
<gene>
    <name evidence="2" type="ORF">AALT52_06855</name>
</gene>
<dbReference type="Proteomes" id="UP001565236">
    <property type="component" value="Unassembled WGS sequence"/>
</dbReference>
<feature type="transmembrane region" description="Helical" evidence="1">
    <location>
        <begin position="16"/>
        <end position="37"/>
    </location>
</feature>
<keyword evidence="1" id="KW-1133">Transmembrane helix</keyword>
<feature type="transmembrane region" description="Helical" evidence="1">
    <location>
        <begin position="175"/>
        <end position="201"/>
    </location>
</feature>
<accession>A0ABV4DQ60</accession>
<evidence type="ECO:0008006" key="4">
    <source>
        <dbReference type="Google" id="ProtNLM"/>
    </source>
</evidence>
<reference evidence="2 3" key="1">
    <citation type="submission" date="2024-03" db="EMBL/GenBank/DDBJ databases">
        <title>Mouse gut bacterial collection (mGBC) of GemPharmatech.</title>
        <authorList>
            <person name="He Y."/>
            <person name="Dong L."/>
            <person name="Wu D."/>
            <person name="Gao X."/>
            <person name="Lin Z."/>
        </authorList>
    </citation>
    <scope>NUCLEOTIDE SEQUENCE [LARGE SCALE GENOMIC DNA]</scope>
    <source>
        <strain evidence="2 3">15-30</strain>
    </source>
</reference>
<protein>
    <recommendedName>
        <fullName evidence="4">ABC transporter permease</fullName>
    </recommendedName>
</protein>
<organism evidence="2 3">
    <name type="scientific">Ligilactobacillus faecis</name>
    <dbReference type="NCBI Taxonomy" id="762833"/>
    <lineage>
        <taxon>Bacteria</taxon>
        <taxon>Bacillati</taxon>
        <taxon>Bacillota</taxon>
        <taxon>Bacilli</taxon>
        <taxon>Lactobacillales</taxon>
        <taxon>Lactobacillaceae</taxon>
        <taxon>Ligilactobacillus</taxon>
    </lineage>
</organism>
<dbReference type="RefSeq" id="WP_369942270.1">
    <property type="nucleotide sequence ID" value="NZ_JBCLUF010000022.1"/>
</dbReference>
<evidence type="ECO:0000313" key="3">
    <source>
        <dbReference type="Proteomes" id="UP001565236"/>
    </source>
</evidence>
<keyword evidence="3" id="KW-1185">Reference proteome</keyword>
<proteinExistence type="predicted"/>
<sequence length="247" mass="27397">MIYKLEFLKWKRSGQLWLLWGLFAFFALTSMVMTYYLKDIMESMDAGNLQLVLQKPTWQALFASYLKNAAQLLLLITTYLVALNCTLGNSEALNLFYKTSAKSPWRVFLPKISVSLGVLASALCVGGLCATYVTWAFFDELAIDKIIATLLLQALGYLVFVLFGSVLAIWTGRPFIAAVVVEVIVLVATLFSGVKTFATWAPTSLLQSEMALKQGFAWDESGQAVLFGLFLCAIFLGVLLIRPLKKS</sequence>
<comment type="caution">
    <text evidence="2">The sequence shown here is derived from an EMBL/GenBank/DDBJ whole genome shotgun (WGS) entry which is preliminary data.</text>
</comment>
<feature type="transmembrane region" description="Helical" evidence="1">
    <location>
        <begin position="69"/>
        <end position="87"/>
    </location>
</feature>
<evidence type="ECO:0000256" key="1">
    <source>
        <dbReference type="SAM" id="Phobius"/>
    </source>
</evidence>
<feature type="transmembrane region" description="Helical" evidence="1">
    <location>
        <begin position="146"/>
        <end position="168"/>
    </location>
</feature>
<keyword evidence="1" id="KW-0812">Transmembrane</keyword>
<feature type="transmembrane region" description="Helical" evidence="1">
    <location>
        <begin position="108"/>
        <end position="134"/>
    </location>
</feature>